<evidence type="ECO:0000256" key="1">
    <source>
        <dbReference type="ARBA" id="ARBA00004141"/>
    </source>
</evidence>
<comment type="subcellular location">
    <subcellularLocation>
        <location evidence="1">Membrane</location>
        <topology evidence="1">Multi-pass membrane protein</topology>
    </subcellularLocation>
</comment>
<dbReference type="PANTHER" id="PTHR22950">
    <property type="entry name" value="AMINO ACID TRANSPORTER"/>
    <property type="match status" value="1"/>
</dbReference>
<evidence type="ECO:0000256" key="5">
    <source>
        <dbReference type="SAM" id="Phobius"/>
    </source>
</evidence>
<feature type="transmembrane region" description="Helical" evidence="5">
    <location>
        <begin position="12"/>
        <end position="32"/>
    </location>
</feature>
<comment type="caution">
    <text evidence="9">The sequence shown here is derived from an EMBL/GenBank/DDBJ whole genome shotgun (WGS) entry which is preliminary data.</text>
</comment>
<dbReference type="EMBL" id="CAJNNV010032159">
    <property type="protein sequence ID" value="CAE8639134.1"/>
    <property type="molecule type" value="Genomic_DNA"/>
</dbReference>
<evidence type="ECO:0000256" key="2">
    <source>
        <dbReference type="ARBA" id="ARBA00022692"/>
    </source>
</evidence>
<dbReference type="Proteomes" id="UP000654075">
    <property type="component" value="Unassembled WGS sequence"/>
</dbReference>
<evidence type="ECO:0000259" key="6">
    <source>
        <dbReference type="Pfam" id="PF01490"/>
    </source>
</evidence>
<dbReference type="AlphaFoldDB" id="A0A813JAG1"/>
<feature type="transmembrane region" description="Helical" evidence="5">
    <location>
        <begin position="206"/>
        <end position="230"/>
    </location>
</feature>
<accession>A0A813JAG1</accession>
<feature type="transmembrane region" description="Helical" evidence="5">
    <location>
        <begin position="169"/>
        <end position="194"/>
    </location>
</feature>
<keyword evidence="4 5" id="KW-0472">Membrane</keyword>
<feature type="domain" description="Amino acid transporter transmembrane" evidence="6">
    <location>
        <begin position="1"/>
        <end position="380"/>
    </location>
</feature>
<evidence type="ECO:0000256" key="4">
    <source>
        <dbReference type="ARBA" id="ARBA00023136"/>
    </source>
</evidence>
<protein>
    <recommendedName>
        <fullName evidence="6">Amino acid transporter transmembrane domain-containing protein</fullName>
    </recommendedName>
</protein>
<keyword evidence="3 5" id="KW-1133">Transmembrane helix</keyword>
<feature type="transmembrane region" description="Helical" evidence="5">
    <location>
        <begin position="90"/>
        <end position="116"/>
    </location>
</feature>
<feature type="transmembrane region" description="Helical" evidence="5">
    <location>
        <begin position="323"/>
        <end position="343"/>
    </location>
</feature>
<evidence type="ECO:0000313" key="10">
    <source>
        <dbReference type="Proteomes" id="UP000626109"/>
    </source>
</evidence>
<dbReference type="GO" id="GO:0015179">
    <property type="term" value="F:L-amino acid transmembrane transporter activity"/>
    <property type="evidence" value="ECO:0007669"/>
    <property type="project" value="TreeGrafter"/>
</dbReference>
<feature type="transmembrane region" description="Helical" evidence="5">
    <location>
        <begin position="294"/>
        <end position="317"/>
    </location>
</feature>
<dbReference type="OMA" id="CKTIRTS"/>
<dbReference type="PANTHER" id="PTHR22950:SF461">
    <property type="entry name" value="AMINO ACID TRANSPORTER TRANSMEMBRANE DOMAIN-CONTAINING PROTEIN"/>
    <property type="match status" value="1"/>
</dbReference>
<dbReference type="Proteomes" id="UP000626109">
    <property type="component" value="Unassembled WGS sequence"/>
</dbReference>
<feature type="transmembrane region" description="Helical" evidence="5">
    <location>
        <begin position="242"/>
        <end position="265"/>
    </location>
</feature>
<dbReference type="EMBL" id="CAJNNW010015967">
    <property type="protein sequence ID" value="CAE8658288.1"/>
    <property type="molecule type" value="Genomic_DNA"/>
</dbReference>
<dbReference type="GO" id="GO:0016020">
    <property type="term" value="C:membrane"/>
    <property type="evidence" value="ECO:0007669"/>
    <property type="project" value="UniProtKB-SubCell"/>
</dbReference>
<dbReference type="OrthoDB" id="201635at2759"/>
<organism evidence="9 10">
    <name type="scientific">Polarella glacialis</name>
    <name type="common">Dinoflagellate</name>
    <dbReference type="NCBI Taxonomy" id="89957"/>
    <lineage>
        <taxon>Eukaryota</taxon>
        <taxon>Sar</taxon>
        <taxon>Alveolata</taxon>
        <taxon>Dinophyceae</taxon>
        <taxon>Suessiales</taxon>
        <taxon>Suessiaceae</taxon>
        <taxon>Polarella</taxon>
    </lineage>
</organism>
<reference evidence="9" key="1">
    <citation type="submission" date="2021-02" db="EMBL/GenBank/DDBJ databases">
        <authorList>
            <person name="Dougan E. K."/>
            <person name="Rhodes N."/>
            <person name="Thang M."/>
            <person name="Chan C."/>
        </authorList>
    </citation>
    <scope>NUCLEOTIDE SEQUENCE</scope>
</reference>
<feature type="transmembrane region" description="Helical" evidence="5">
    <location>
        <begin position="355"/>
        <end position="376"/>
    </location>
</feature>
<dbReference type="EMBL" id="CAJNNW010024882">
    <property type="protein sequence ID" value="CAE8674684.1"/>
    <property type="molecule type" value="Genomic_DNA"/>
</dbReference>
<sequence>MPVAMAKFGWLLGGILLAVMLFMNVHISILLWRVRMHLGHGDTYTRLCKAAFAKAPPWQQRLAATLTGVSQLVFFFALLGIYLISAGKALALIFNDAQVCLPVWMLMGAVIIAPFAGSSRTMGTYESLVWLNILTLLGSVFIPLGYMIIQGTEETRPANSQFMAIEPITIPHTLTGLSLFTFGMTSQFMLIEIIAEMKDPAELPKAYAGISAPFQLGAFGLVGLGGYYYVGDAVQGMIIESLPFGGALTAACVCLVIHMLISYLIKGVVFCGSLQRFFDPAYASPTDTRKRSWLSWNVVVISTAICAWLFANLIPFFTEAVDLVGASVTPLSCWIIPIGMYLRCSWDCEDDKLRIGFFEGVLLVIEIALALVLMIFGSASAMETIVAGWTTFGYPFACHCQLIWATCECSSDRIGMEYCNLTAT</sequence>
<name>A0A813JAG1_POLGL</name>
<evidence type="ECO:0000256" key="3">
    <source>
        <dbReference type="ARBA" id="ARBA00022989"/>
    </source>
</evidence>
<gene>
    <name evidence="7" type="ORF">PGLA1383_LOCUS54189</name>
    <name evidence="8" type="ORF">PGLA2088_LOCUS13362</name>
    <name evidence="9" type="ORF">PGLA2088_LOCUS19059</name>
</gene>
<dbReference type="InterPro" id="IPR013057">
    <property type="entry name" value="AA_transpt_TM"/>
</dbReference>
<keyword evidence="11" id="KW-1185">Reference proteome</keyword>
<dbReference type="Pfam" id="PF01490">
    <property type="entry name" value="Aa_trans"/>
    <property type="match status" value="1"/>
</dbReference>
<keyword evidence="2 5" id="KW-0812">Transmembrane</keyword>
<feature type="transmembrane region" description="Helical" evidence="5">
    <location>
        <begin position="128"/>
        <end position="149"/>
    </location>
</feature>
<evidence type="ECO:0000313" key="9">
    <source>
        <dbReference type="EMBL" id="CAE8674684.1"/>
    </source>
</evidence>
<proteinExistence type="predicted"/>
<evidence type="ECO:0000313" key="7">
    <source>
        <dbReference type="EMBL" id="CAE8639134.1"/>
    </source>
</evidence>
<evidence type="ECO:0000313" key="8">
    <source>
        <dbReference type="EMBL" id="CAE8658288.1"/>
    </source>
</evidence>
<evidence type="ECO:0000313" key="11">
    <source>
        <dbReference type="Proteomes" id="UP000654075"/>
    </source>
</evidence>
<feature type="transmembrane region" description="Helical" evidence="5">
    <location>
        <begin position="62"/>
        <end position="84"/>
    </location>
</feature>